<evidence type="ECO:0000313" key="16">
    <source>
        <dbReference type="Proteomes" id="UP000217065"/>
    </source>
</evidence>
<dbReference type="GO" id="GO:0009927">
    <property type="term" value="F:histidine phosphotransfer kinase activity"/>
    <property type="evidence" value="ECO:0007669"/>
    <property type="project" value="TreeGrafter"/>
</dbReference>
<reference evidence="15 16" key="1">
    <citation type="submission" date="2017-07" db="EMBL/GenBank/DDBJ databases">
        <title>Tetzosporium hominis gen.nov. sp.nov.</title>
        <authorList>
            <person name="Tetz G."/>
            <person name="Tetz V."/>
        </authorList>
    </citation>
    <scope>NUCLEOTIDE SEQUENCE [LARGE SCALE GENOMIC DNA]</scope>
    <source>
        <strain evidence="15 16">VT-49</strain>
    </source>
</reference>
<evidence type="ECO:0000256" key="9">
    <source>
        <dbReference type="ARBA" id="ARBA00022840"/>
    </source>
</evidence>
<dbReference type="RefSeq" id="WP_094943307.1">
    <property type="nucleotide sequence ID" value="NZ_NOKQ01000220.1"/>
</dbReference>
<feature type="transmembrane region" description="Helical" evidence="13">
    <location>
        <begin position="32"/>
        <end position="54"/>
    </location>
</feature>
<dbReference type="PROSITE" id="PS50109">
    <property type="entry name" value="HIS_KIN"/>
    <property type="match status" value="1"/>
</dbReference>
<dbReference type="SUPFAM" id="SSF55874">
    <property type="entry name" value="ATPase domain of HSP90 chaperone/DNA topoisomerase II/histidine kinase"/>
    <property type="match status" value="1"/>
</dbReference>
<keyword evidence="11" id="KW-0902">Two-component regulatory system</keyword>
<proteinExistence type="predicted"/>
<dbReference type="Proteomes" id="UP000217065">
    <property type="component" value="Unassembled WGS sequence"/>
</dbReference>
<comment type="subcellular location">
    <subcellularLocation>
        <location evidence="2">Cell membrane</location>
        <topology evidence="2">Multi-pass membrane protein</topology>
    </subcellularLocation>
</comment>
<evidence type="ECO:0000256" key="13">
    <source>
        <dbReference type="SAM" id="Phobius"/>
    </source>
</evidence>
<dbReference type="Pfam" id="PF07694">
    <property type="entry name" value="5TM-5TMR_LYT"/>
    <property type="match status" value="1"/>
</dbReference>
<feature type="transmembrane region" description="Helical" evidence="13">
    <location>
        <begin position="66"/>
        <end position="91"/>
    </location>
</feature>
<dbReference type="Gene3D" id="3.30.565.10">
    <property type="entry name" value="Histidine kinase-like ATPase, C-terminal domain"/>
    <property type="match status" value="1"/>
</dbReference>
<evidence type="ECO:0000256" key="7">
    <source>
        <dbReference type="ARBA" id="ARBA00022741"/>
    </source>
</evidence>
<evidence type="ECO:0000256" key="10">
    <source>
        <dbReference type="ARBA" id="ARBA00022989"/>
    </source>
</evidence>
<comment type="catalytic activity">
    <reaction evidence="1">
        <text>ATP + protein L-histidine = ADP + protein N-phospho-L-histidine.</text>
        <dbReference type="EC" id="2.7.13.3"/>
    </reaction>
</comment>
<evidence type="ECO:0000256" key="1">
    <source>
        <dbReference type="ARBA" id="ARBA00000085"/>
    </source>
</evidence>
<protein>
    <recommendedName>
        <fullName evidence="3">histidine kinase</fullName>
        <ecNumber evidence="3">2.7.13.3</ecNumber>
    </recommendedName>
</protein>
<keyword evidence="12 13" id="KW-0472">Membrane</keyword>
<keyword evidence="16" id="KW-1185">Reference proteome</keyword>
<dbReference type="InterPro" id="IPR004358">
    <property type="entry name" value="Sig_transdc_His_kin-like_C"/>
</dbReference>
<evidence type="ECO:0000259" key="14">
    <source>
        <dbReference type="PROSITE" id="PS50109"/>
    </source>
</evidence>
<dbReference type="InterPro" id="IPR003594">
    <property type="entry name" value="HATPase_dom"/>
</dbReference>
<feature type="transmembrane region" description="Helical" evidence="13">
    <location>
        <begin position="130"/>
        <end position="153"/>
    </location>
</feature>
<evidence type="ECO:0000256" key="4">
    <source>
        <dbReference type="ARBA" id="ARBA00022475"/>
    </source>
</evidence>
<dbReference type="InterPro" id="IPR036890">
    <property type="entry name" value="HATPase_C_sf"/>
</dbReference>
<dbReference type="PANTHER" id="PTHR43047">
    <property type="entry name" value="TWO-COMPONENT HISTIDINE PROTEIN KINASE"/>
    <property type="match status" value="1"/>
</dbReference>
<keyword evidence="9" id="KW-0067">ATP-binding</keyword>
<dbReference type="Pfam" id="PF02518">
    <property type="entry name" value="HATPase_c"/>
    <property type="match status" value="1"/>
</dbReference>
<keyword evidence="8" id="KW-0418">Kinase</keyword>
<dbReference type="PRINTS" id="PR00344">
    <property type="entry name" value="BCTRLSENSOR"/>
</dbReference>
<evidence type="ECO:0000256" key="11">
    <source>
        <dbReference type="ARBA" id="ARBA00023012"/>
    </source>
</evidence>
<dbReference type="GO" id="GO:0005886">
    <property type="term" value="C:plasma membrane"/>
    <property type="evidence" value="ECO:0007669"/>
    <property type="project" value="UniProtKB-SubCell"/>
</dbReference>
<dbReference type="GO" id="GO:0005524">
    <property type="term" value="F:ATP binding"/>
    <property type="evidence" value="ECO:0007669"/>
    <property type="project" value="UniProtKB-KW"/>
</dbReference>
<dbReference type="EC" id="2.7.13.3" evidence="3"/>
<evidence type="ECO:0000256" key="3">
    <source>
        <dbReference type="ARBA" id="ARBA00012438"/>
    </source>
</evidence>
<keyword evidence="6 13" id="KW-0812">Transmembrane</keyword>
<dbReference type="GO" id="GO:0000155">
    <property type="term" value="F:phosphorelay sensor kinase activity"/>
    <property type="evidence" value="ECO:0007669"/>
    <property type="project" value="InterPro"/>
</dbReference>
<accession>A0A264W1K6</accession>
<feature type="transmembrane region" description="Helical" evidence="13">
    <location>
        <begin position="165"/>
        <end position="187"/>
    </location>
</feature>
<dbReference type="InterPro" id="IPR005467">
    <property type="entry name" value="His_kinase_dom"/>
</dbReference>
<evidence type="ECO:0000256" key="2">
    <source>
        <dbReference type="ARBA" id="ARBA00004651"/>
    </source>
</evidence>
<evidence type="ECO:0000256" key="6">
    <source>
        <dbReference type="ARBA" id="ARBA00022692"/>
    </source>
</evidence>
<keyword evidence="5" id="KW-0808">Transferase</keyword>
<keyword evidence="7" id="KW-0547">Nucleotide-binding</keyword>
<organism evidence="15 16">
    <name type="scientific">Tetzosporium hominis</name>
    <dbReference type="NCBI Taxonomy" id="2020506"/>
    <lineage>
        <taxon>Bacteria</taxon>
        <taxon>Bacillati</taxon>
        <taxon>Bacillota</taxon>
        <taxon>Bacilli</taxon>
        <taxon>Bacillales</taxon>
        <taxon>Caryophanaceae</taxon>
        <taxon>Tetzosporium</taxon>
    </lineage>
</organism>
<dbReference type="AlphaFoldDB" id="A0A264W1K6"/>
<dbReference type="GO" id="GO:0071555">
    <property type="term" value="P:cell wall organization"/>
    <property type="evidence" value="ECO:0007669"/>
    <property type="project" value="InterPro"/>
</dbReference>
<dbReference type="InterPro" id="IPR011620">
    <property type="entry name" value="Sig_transdc_His_kinase_LytS_TM"/>
</dbReference>
<sequence length="417" mass="46350">MDFLVADLLLNFLLILTPLYFFQFIISNYNSIGARVFLGLLLGLAAILCMLFPMVSGEGFLWDLRWVALSISIVYGGMLSGGITATMIILFRFSLGGFQGALIVVAVAIALILIFTFIRRGFLKLPFKRRILASSGLGVIAWGLAIVGITVHFVLNGQLADLEEIAFPVFFSMLFLYVIASMTFIYFSENMRHYTTLKNEALTTEKVNYITEVGELLGTQLTTHIDQAEFHLRDLKQQARSSDLAAIEAIELELEQLTKSLSKYTTEQDAFLTADESSFVQIAQEVTESLRLYSDQKGVRVTLDFEVPESIELQYFPMKQILINLVKNALDATPMGGQVTLSALIKRNWLYVYVDDNGIGIAPEQLVGLMELTYGSGSSIAGQGLRVTQKLVREMEGTFSITSEIQKGTTVTLKFPI</sequence>
<dbReference type="SMART" id="SM00387">
    <property type="entry name" value="HATPase_c"/>
    <property type="match status" value="1"/>
</dbReference>
<evidence type="ECO:0000256" key="12">
    <source>
        <dbReference type="ARBA" id="ARBA00023136"/>
    </source>
</evidence>
<feature type="transmembrane region" description="Helical" evidence="13">
    <location>
        <begin position="7"/>
        <end position="26"/>
    </location>
</feature>
<dbReference type="OrthoDB" id="9815750at2"/>
<gene>
    <name evidence="15" type="ORF">CF394_09710</name>
</gene>
<evidence type="ECO:0000313" key="15">
    <source>
        <dbReference type="EMBL" id="OZS77486.1"/>
    </source>
</evidence>
<evidence type="ECO:0000256" key="8">
    <source>
        <dbReference type="ARBA" id="ARBA00022777"/>
    </source>
</evidence>
<keyword evidence="4" id="KW-1003">Cell membrane</keyword>
<dbReference type="PANTHER" id="PTHR43047:SF65">
    <property type="entry name" value="CHEY-HOMOLOGOUS RECEIVER DOMAIN AND PAS DOMAIN-CONTAINING PROTEIN"/>
    <property type="match status" value="1"/>
</dbReference>
<evidence type="ECO:0000256" key="5">
    <source>
        <dbReference type="ARBA" id="ARBA00022679"/>
    </source>
</evidence>
<comment type="caution">
    <text evidence="15">The sequence shown here is derived from an EMBL/GenBank/DDBJ whole genome shotgun (WGS) entry which is preliminary data.</text>
</comment>
<dbReference type="CDD" id="cd00075">
    <property type="entry name" value="HATPase"/>
    <property type="match status" value="1"/>
</dbReference>
<keyword evidence="10 13" id="KW-1133">Transmembrane helix</keyword>
<name>A0A264W1K6_9BACL</name>
<feature type="domain" description="Histidine kinase" evidence="14">
    <location>
        <begin position="212"/>
        <end position="417"/>
    </location>
</feature>
<dbReference type="EMBL" id="NOKQ01000220">
    <property type="protein sequence ID" value="OZS77486.1"/>
    <property type="molecule type" value="Genomic_DNA"/>
</dbReference>
<feature type="transmembrane region" description="Helical" evidence="13">
    <location>
        <begin position="97"/>
        <end position="118"/>
    </location>
</feature>